<dbReference type="AlphaFoldDB" id="A0A6A7YCN4"/>
<keyword evidence="2" id="KW-0805">Transcription regulation</keyword>
<dbReference type="GO" id="GO:0003677">
    <property type="term" value="F:DNA binding"/>
    <property type="evidence" value="ECO:0007669"/>
    <property type="project" value="InterPro"/>
</dbReference>
<gene>
    <name evidence="10" type="ORF">GHO27_03600</name>
    <name evidence="9" type="ORF">GHO39_23595</name>
    <name evidence="8" type="ORF">GHO40_23340</name>
</gene>
<dbReference type="InterPro" id="IPR039425">
    <property type="entry name" value="RNA_pol_sigma-70-like"/>
</dbReference>
<protein>
    <submittedName>
        <fullName evidence="9">Sigma-70 family RNA polymerase sigma factor</fullName>
    </submittedName>
</protein>
<dbReference type="PANTHER" id="PTHR43133:SF63">
    <property type="entry name" value="RNA POLYMERASE SIGMA FACTOR FECI-RELATED"/>
    <property type="match status" value="1"/>
</dbReference>
<dbReference type="InterPro" id="IPR007627">
    <property type="entry name" value="RNA_pol_sigma70_r2"/>
</dbReference>
<dbReference type="GeneID" id="97253898"/>
<reference evidence="11 12" key="1">
    <citation type="submission" date="2019-10" db="EMBL/GenBank/DDBJ databases">
        <title>Evaluation of single-gene subtyping targets for Pseudomonas.</title>
        <authorList>
            <person name="Reichler S.J."/>
            <person name="Orsi R.H."/>
            <person name="Wiedmann M."/>
            <person name="Martin N.H."/>
            <person name="Murphy S.I."/>
        </authorList>
    </citation>
    <scope>NUCLEOTIDE SEQUENCE [LARGE SCALE GENOMIC DNA]</scope>
    <source>
        <strain evidence="10 12">FSL R10-1637</strain>
        <strain evidence="9 13">FSL R10-3254</strain>
        <strain evidence="8 11">FSL R10-3257</strain>
    </source>
</reference>
<evidence type="ECO:0000313" key="8">
    <source>
        <dbReference type="EMBL" id="MQT49640.1"/>
    </source>
</evidence>
<dbReference type="Proteomes" id="UP000441404">
    <property type="component" value="Unassembled WGS sequence"/>
</dbReference>
<evidence type="ECO:0000256" key="2">
    <source>
        <dbReference type="ARBA" id="ARBA00023015"/>
    </source>
</evidence>
<accession>A0A6A7YCN4</accession>
<dbReference type="SUPFAM" id="SSF88946">
    <property type="entry name" value="Sigma2 domain of RNA polymerase sigma factors"/>
    <property type="match status" value="1"/>
</dbReference>
<dbReference type="NCBIfam" id="TIGR02937">
    <property type="entry name" value="sigma70-ECF"/>
    <property type="match status" value="1"/>
</dbReference>
<keyword evidence="4" id="KW-0804">Transcription</keyword>
<dbReference type="EMBL" id="WIVU01000004">
    <property type="protein sequence ID" value="MQU04768.1"/>
    <property type="molecule type" value="Genomic_DNA"/>
</dbReference>
<dbReference type="Gene3D" id="1.10.1740.10">
    <property type="match status" value="1"/>
</dbReference>
<comment type="caution">
    <text evidence="9">The sequence shown here is derived from an EMBL/GenBank/DDBJ whole genome shotgun (WGS) entry which is preliminary data.</text>
</comment>
<comment type="similarity">
    <text evidence="1">Belongs to the sigma-70 factor family. ECF subfamily.</text>
</comment>
<evidence type="ECO:0000313" key="13">
    <source>
        <dbReference type="Proteomes" id="UP000489190"/>
    </source>
</evidence>
<evidence type="ECO:0000313" key="10">
    <source>
        <dbReference type="EMBL" id="MQU04768.1"/>
    </source>
</evidence>
<dbReference type="InterPro" id="IPR013324">
    <property type="entry name" value="RNA_pol_sigma_r3/r4-like"/>
</dbReference>
<evidence type="ECO:0000256" key="5">
    <source>
        <dbReference type="SAM" id="MobiDB-lite"/>
    </source>
</evidence>
<dbReference type="SUPFAM" id="SSF88659">
    <property type="entry name" value="Sigma3 and sigma4 domains of RNA polymerase sigma factors"/>
    <property type="match status" value="1"/>
</dbReference>
<proteinExistence type="inferred from homology"/>
<evidence type="ECO:0000259" key="7">
    <source>
        <dbReference type="Pfam" id="PF08281"/>
    </source>
</evidence>
<dbReference type="InterPro" id="IPR014284">
    <property type="entry name" value="RNA_pol_sigma-70_dom"/>
</dbReference>
<dbReference type="Proteomes" id="UP000489190">
    <property type="component" value="Unassembled WGS sequence"/>
</dbReference>
<evidence type="ECO:0000256" key="4">
    <source>
        <dbReference type="ARBA" id="ARBA00023163"/>
    </source>
</evidence>
<dbReference type="InterPro" id="IPR013249">
    <property type="entry name" value="RNA_pol_sigma70_r4_t2"/>
</dbReference>
<organism evidence="9 13">
    <name type="scientific">Pseudomonas helleri</name>
    <dbReference type="NCBI Taxonomy" id="1608996"/>
    <lineage>
        <taxon>Bacteria</taxon>
        <taxon>Pseudomonadati</taxon>
        <taxon>Pseudomonadota</taxon>
        <taxon>Gammaproteobacteria</taxon>
        <taxon>Pseudomonadales</taxon>
        <taxon>Pseudomonadaceae</taxon>
        <taxon>Pseudomonas</taxon>
    </lineage>
</organism>
<feature type="region of interest" description="Disordered" evidence="5">
    <location>
        <begin position="74"/>
        <end position="95"/>
    </location>
</feature>
<feature type="domain" description="RNA polymerase sigma factor 70 region 4 type 2" evidence="7">
    <location>
        <begin position="107"/>
        <end position="158"/>
    </location>
</feature>
<feature type="domain" description="RNA polymerase sigma-70 region 2" evidence="6">
    <location>
        <begin position="10"/>
        <end position="74"/>
    </location>
</feature>
<evidence type="ECO:0000313" key="11">
    <source>
        <dbReference type="Proteomes" id="UP000441404"/>
    </source>
</evidence>
<sequence length="179" mass="20088">MNDSNARLQLYLEHRIALINYAKVVVGDHARAEDVVQDAFLRFCASTEEVVEQPVAYLYRIVRNLALDAVRRQAAEKRQQQSPPQWMRPGHELSPEQRVVHSDDASRIAATLASLPEQMRIAVEMHRLGGFTLQQTADHLKISLSSAHRLVKDAIVHLASSVATHDSGHSAHSKERPYA</sequence>
<evidence type="ECO:0000313" key="9">
    <source>
        <dbReference type="EMBL" id="MQT92093.1"/>
    </source>
</evidence>
<evidence type="ECO:0000256" key="1">
    <source>
        <dbReference type="ARBA" id="ARBA00010641"/>
    </source>
</evidence>
<evidence type="ECO:0000256" key="3">
    <source>
        <dbReference type="ARBA" id="ARBA00023082"/>
    </source>
</evidence>
<name>A0A6A7YCN4_9PSED</name>
<dbReference type="PANTHER" id="PTHR43133">
    <property type="entry name" value="RNA POLYMERASE ECF-TYPE SIGMA FACTO"/>
    <property type="match status" value="1"/>
</dbReference>
<dbReference type="InterPro" id="IPR013325">
    <property type="entry name" value="RNA_pol_sigma_r2"/>
</dbReference>
<dbReference type="Proteomes" id="UP000478064">
    <property type="component" value="Unassembled WGS sequence"/>
</dbReference>
<dbReference type="Gene3D" id="1.10.10.10">
    <property type="entry name" value="Winged helix-like DNA-binding domain superfamily/Winged helix DNA-binding domain"/>
    <property type="match status" value="1"/>
</dbReference>
<dbReference type="GO" id="GO:0006352">
    <property type="term" value="P:DNA-templated transcription initiation"/>
    <property type="evidence" value="ECO:0007669"/>
    <property type="project" value="InterPro"/>
</dbReference>
<keyword evidence="3" id="KW-0731">Sigma factor</keyword>
<dbReference type="EMBL" id="WIWI01000086">
    <property type="protein sequence ID" value="MQT92093.1"/>
    <property type="molecule type" value="Genomic_DNA"/>
</dbReference>
<dbReference type="InterPro" id="IPR036388">
    <property type="entry name" value="WH-like_DNA-bd_sf"/>
</dbReference>
<dbReference type="GO" id="GO:0016987">
    <property type="term" value="F:sigma factor activity"/>
    <property type="evidence" value="ECO:0007669"/>
    <property type="project" value="UniProtKB-KW"/>
</dbReference>
<dbReference type="RefSeq" id="WP_314918491.1">
    <property type="nucleotide sequence ID" value="NZ_CAUQEU010000023.1"/>
</dbReference>
<dbReference type="EMBL" id="WIWJ01000061">
    <property type="protein sequence ID" value="MQT49640.1"/>
    <property type="molecule type" value="Genomic_DNA"/>
</dbReference>
<dbReference type="Pfam" id="PF08281">
    <property type="entry name" value="Sigma70_r4_2"/>
    <property type="match status" value="1"/>
</dbReference>
<evidence type="ECO:0000313" key="12">
    <source>
        <dbReference type="Proteomes" id="UP000478064"/>
    </source>
</evidence>
<evidence type="ECO:0000259" key="6">
    <source>
        <dbReference type="Pfam" id="PF04542"/>
    </source>
</evidence>
<dbReference type="Pfam" id="PF04542">
    <property type="entry name" value="Sigma70_r2"/>
    <property type="match status" value="1"/>
</dbReference>